<organism evidence="5 6">
    <name type="scientific">Streptomyces montanisoli</name>
    <dbReference type="NCBI Taxonomy" id="2798581"/>
    <lineage>
        <taxon>Bacteria</taxon>
        <taxon>Bacillati</taxon>
        <taxon>Actinomycetota</taxon>
        <taxon>Actinomycetes</taxon>
        <taxon>Kitasatosporales</taxon>
        <taxon>Streptomycetaceae</taxon>
        <taxon>Streptomyces</taxon>
    </lineage>
</organism>
<dbReference type="PANTHER" id="PTHR30222">
    <property type="entry name" value="SPERMIDINE/PUTRESCINE-BINDING PERIPLASMIC PROTEIN"/>
    <property type="match status" value="1"/>
</dbReference>
<dbReference type="AlphaFoldDB" id="A0A940RTK2"/>
<evidence type="ECO:0000256" key="2">
    <source>
        <dbReference type="ARBA" id="ARBA00022448"/>
    </source>
</evidence>
<dbReference type="InterPro" id="IPR006059">
    <property type="entry name" value="SBP"/>
</dbReference>
<name>A0A940RTK2_9ACTN</name>
<dbReference type="Pfam" id="PF13416">
    <property type="entry name" value="SBP_bac_8"/>
    <property type="match status" value="1"/>
</dbReference>
<proteinExistence type="predicted"/>
<protein>
    <submittedName>
        <fullName evidence="5">Spermidine/putrescine ABC transporter substrate-binding protein</fullName>
    </submittedName>
</protein>
<evidence type="ECO:0000313" key="5">
    <source>
        <dbReference type="EMBL" id="MBP0456190.1"/>
    </source>
</evidence>
<dbReference type="Proteomes" id="UP000670475">
    <property type="component" value="Unassembled WGS sequence"/>
</dbReference>
<dbReference type="CDD" id="cd13590">
    <property type="entry name" value="PBP2_PotD_PotF_like"/>
    <property type="match status" value="1"/>
</dbReference>
<keyword evidence="6" id="KW-1185">Reference proteome</keyword>
<dbReference type="GO" id="GO:0042597">
    <property type="term" value="C:periplasmic space"/>
    <property type="evidence" value="ECO:0007669"/>
    <property type="project" value="UniProtKB-SubCell"/>
</dbReference>
<keyword evidence="3" id="KW-0732">Signal</keyword>
<dbReference type="EMBL" id="JAGIQL010000003">
    <property type="protein sequence ID" value="MBP0456190.1"/>
    <property type="molecule type" value="Genomic_DNA"/>
</dbReference>
<gene>
    <name evidence="5" type="ORF">JFN87_01565</name>
</gene>
<dbReference type="PANTHER" id="PTHR30222:SF17">
    <property type="entry name" value="SPERMIDINE_PUTRESCINE-BINDING PERIPLASMIC PROTEIN"/>
    <property type="match status" value="1"/>
</dbReference>
<dbReference type="PRINTS" id="PR00909">
    <property type="entry name" value="SPERMDNBNDNG"/>
</dbReference>
<evidence type="ECO:0000313" key="6">
    <source>
        <dbReference type="Proteomes" id="UP000670475"/>
    </source>
</evidence>
<accession>A0A940RTK2</accession>
<dbReference type="GO" id="GO:0019808">
    <property type="term" value="F:polyamine binding"/>
    <property type="evidence" value="ECO:0007669"/>
    <property type="project" value="InterPro"/>
</dbReference>
<dbReference type="SUPFAM" id="SSF53850">
    <property type="entry name" value="Periplasmic binding protein-like II"/>
    <property type="match status" value="1"/>
</dbReference>
<evidence type="ECO:0000256" key="3">
    <source>
        <dbReference type="ARBA" id="ARBA00022729"/>
    </source>
</evidence>
<keyword evidence="2" id="KW-0813">Transport</keyword>
<dbReference type="RefSeq" id="WP_209338070.1">
    <property type="nucleotide sequence ID" value="NZ_JAGIQL010000003.1"/>
</dbReference>
<comment type="subcellular location">
    <subcellularLocation>
        <location evidence="1">Periplasm</location>
    </subcellularLocation>
</comment>
<dbReference type="Gene3D" id="3.40.190.10">
    <property type="entry name" value="Periplasmic binding protein-like II"/>
    <property type="match status" value="2"/>
</dbReference>
<keyword evidence="4" id="KW-0574">Periplasm</keyword>
<dbReference type="GO" id="GO:0015846">
    <property type="term" value="P:polyamine transport"/>
    <property type="evidence" value="ECO:0007669"/>
    <property type="project" value="InterPro"/>
</dbReference>
<reference evidence="5" key="1">
    <citation type="submission" date="2021-03" db="EMBL/GenBank/DDBJ databases">
        <title>Whole genome sequence of Streptomyces bomunensis MMS17-BM035.</title>
        <authorList>
            <person name="Lee J.H."/>
        </authorList>
    </citation>
    <scope>NUCLEOTIDE SEQUENCE</scope>
    <source>
        <strain evidence="5">MMS17-BM035</strain>
    </source>
</reference>
<evidence type="ECO:0000256" key="1">
    <source>
        <dbReference type="ARBA" id="ARBA00004418"/>
    </source>
</evidence>
<dbReference type="InterPro" id="IPR001188">
    <property type="entry name" value="Sperm_putr-bd"/>
</dbReference>
<sequence length="416" mass="45545">MAHDAPESLSSVQLAAIQRHLTTGRGALTRRSLLRAGGVGALTFGGFAALTGCGIPAAKKDAKGSGGDPDYSAKEKELVFSNWTEYMDVTDDGKHYPTLEEFTRRTGIKVTYKTDINDNNEFFGKIQPQLAAGQDIGRDIIVLTDWLVGRIIGLGWAQTLDASLMPHAYANLIDPFRAPDWDPGRAHSYPWAGIPTVIAYNVKATGGRKVDSVSQLLDDPKLKGRVAFLTEMRDTMGMTLLDMGKAPETFTTDDYDAAVARLQKGVDSHQIRRFAGNDYTSDLDKGDIAACLAWAGDIVQLQAENPAVRYAIPKTGYMISSDNMMVPAKSRHRSNAERLMDYYYEPPAAAKLAEYINYVCPCDNVKPELAKLDKDAANNVLIIPDAKMQAASHNFRSLSNKEDTALEQKFSRLIGA</sequence>
<comment type="caution">
    <text evidence="5">The sequence shown here is derived from an EMBL/GenBank/DDBJ whole genome shotgun (WGS) entry which is preliminary data.</text>
</comment>
<evidence type="ECO:0000256" key="4">
    <source>
        <dbReference type="ARBA" id="ARBA00022764"/>
    </source>
</evidence>